<sequence length="72" mass="8639">MTGETPPTHDNSHLGNGVEEDEEEEEETRNRRPSLSTRLLQMTESWYPRYLNREERESEEREETVEEEAEEE</sequence>
<protein>
    <submittedName>
        <fullName evidence="2">Uncharacterized protein</fullName>
    </submittedName>
</protein>
<evidence type="ECO:0000313" key="3">
    <source>
        <dbReference type="Proteomes" id="UP000288805"/>
    </source>
</evidence>
<dbReference type="AlphaFoldDB" id="A0A438HA81"/>
<reference evidence="2 3" key="1">
    <citation type="journal article" date="2018" name="PLoS Genet.">
        <title>Population sequencing reveals clonal diversity and ancestral inbreeding in the grapevine cultivar Chardonnay.</title>
        <authorList>
            <person name="Roach M.J."/>
            <person name="Johnson D.L."/>
            <person name="Bohlmann J."/>
            <person name="van Vuuren H.J."/>
            <person name="Jones S.J."/>
            <person name="Pretorius I.S."/>
            <person name="Schmidt S.A."/>
            <person name="Borneman A.R."/>
        </authorList>
    </citation>
    <scope>NUCLEOTIDE SEQUENCE [LARGE SCALE GENOMIC DNA]</scope>
    <source>
        <strain evidence="3">cv. Chardonnay</strain>
        <tissue evidence="2">Leaf</tissue>
    </source>
</reference>
<feature type="region of interest" description="Disordered" evidence="1">
    <location>
        <begin position="1"/>
        <end position="72"/>
    </location>
</feature>
<feature type="compositionally biased region" description="Acidic residues" evidence="1">
    <location>
        <begin position="18"/>
        <end position="27"/>
    </location>
</feature>
<evidence type="ECO:0000256" key="1">
    <source>
        <dbReference type="SAM" id="MobiDB-lite"/>
    </source>
</evidence>
<comment type="caution">
    <text evidence="2">The sequence shown here is derived from an EMBL/GenBank/DDBJ whole genome shotgun (WGS) entry which is preliminary data.</text>
</comment>
<dbReference type="Proteomes" id="UP000288805">
    <property type="component" value="Unassembled WGS sequence"/>
</dbReference>
<accession>A0A438HA81</accession>
<dbReference type="EMBL" id="QGNW01000254">
    <property type="protein sequence ID" value="RVW81353.1"/>
    <property type="molecule type" value="Genomic_DNA"/>
</dbReference>
<name>A0A438HA81_VITVI</name>
<feature type="compositionally biased region" description="Polar residues" evidence="1">
    <location>
        <begin position="33"/>
        <end position="44"/>
    </location>
</feature>
<organism evidence="2 3">
    <name type="scientific">Vitis vinifera</name>
    <name type="common">Grape</name>
    <dbReference type="NCBI Taxonomy" id="29760"/>
    <lineage>
        <taxon>Eukaryota</taxon>
        <taxon>Viridiplantae</taxon>
        <taxon>Streptophyta</taxon>
        <taxon>Embryophyta</taxon>
        <taxon>Tracheophyta</taxon>
        <taxon>Spermatophyta</taxon>
        <taxon>Magnoliopsida</taxon>
        <taxon>eudicotyledons</taxon>
        <taxon>Gunneridae</taxon>
        <taxon>Pentapetalae</taxon>
        <taxon>rosids</taxon>
        <taxon>Vitales</taxon>
        <taxon>Vitaceae</taxon>
        <taxon>Viteae</taxon>
        <taxon>Vitis</taxon>
    </lineage>
</organism>
<proteinExistence type="predicted"/>
<evidence type="ECO:0000313" key="2">
    <source>
        <dbReference type="EMBL" id="RVW81353.1"/>
    </source>
</evidence>
<feature type="compositionally biased region" description="Acidic residues" evidence="1">
    <location>
        <begin position="60"/>
        <end position="72"/>
    </location>
</feature>
<gene>
    <name evidence="2" type="ORF">CK203_038072</name>
</gene>